<proteinExistence type="predicted"/>
<gene>
    <name evidence="1" type="ORF">BABINDRAFT_159511</name>
</gene>
<dbReference type="EMBL" id="KV454426">
    <property type="protein sequence ID" value="ODQ83046.1"/>
    <property type="molecule type" value="Genomic_DNA"/>
</dbReference>
<evidence type="ECO:0000313" key="1">
    <source>
        <dbReference type="EMBL" id="ODQ83046.1"/>
    </source>
</evidence>
<protein>
    <submittedName>
        <fullName evidence="1">Uncharacterized protein</fullName>
    </submittedName>
</protein>
<dbReference type="GeneID" id="30145554"/>
<reference evidence="2" key="1">
    <citation type="submission" date="2016-05" db="EMBL/GenBank/DDBJ databases">
        <title>Comparative genomics of biotechnologically important yeasts.</title>
        <authorList>
            <consortium name="DOE Joint Genome Institute"/>
            <person name="Riley R."/>
            <person name="Haridas S."/>
            <person name="Wolfe K.H."/>
            <person name="Lopes M.R."/>
            <person name="Hittinger C.T."/>
            <person name="Goker M."/>
            <person name="Salamov A."/>
            <person name="Wisecaver J."/>
            <person name="Long T.M."/>
            <person name="Aerts A.L."/>
            <person name="Barry K."/>
            <person name="Choi C."/>
            <person name="Clum A."/>
            <person name="Coughlan A.Y."/>
            <person name="Deshpande S."/>
            <person name="Douglass A.P."/>
            <person name="Hanson S.J."/>
            <person name="Klenk H.-P."/>
            <person name="Labutti K."/>
            <person name="Lapidus A."/>
            <person name="Lindquist E."/>
            <person name="Lipzen A."/>
            <person name="Meier-Kolthoff J.P."/>
            <person name="Ohm R.A."/>
            <person name="Otillar R.P."/>
            <person name="Pangilinan J."/>
            <person name="Peng Y."/>
            <person name="Rokas A."/>
            <person name="Rosa C.A."/>
            <person name="Scheuner C."/>
            <person name="Sibirny A.A."/>
            <person name="Slot J.C."/>
            <person name="Stielow J.B."/>
            <person name="Sun H."/>
            <person name="Kurtzman C.P."/>
            <person name="Blackwell M."/>
            <person name="Grigoriev I.V."/>
            <person name="Jeffries T.W."/>
        </authorList>
    </citation>
    <scope>NUCLEOTIDE SEQUENCE [LARGE SCALE GENOMIC DNA]</scope>
    <source>
        <strain evidence="2">NRRL Y-12698</strain>
    </source>
</reference>
<dbReference type="RefSeq" id="XP_018988374.1">
    <property type="nucleotide sequence ID" value="XM_019127701.1"/>
</dbReference>
<keyword evidence="2" id="KW-1185">Reference proteome</keyword>
<name>A0A1E3QZH7_9ASCO</name>
<sequence>MEEAGTPLHTKQWMQICVENPGNYWSAFLPLPASADAMLLLHMTAFDAGLQKPSSEKS</sequence>
<dbReference type="Proteomes" id="UP000094336">
    <property type="component" value="Unassembled WGS sequence"/>
</dbReference>
<dbReference type="AlphaFoldDB" id="A0A1E3QZH7"/>
<accession>A0A1E3QZH7</accession>
<evidence type="ECO:0000313" key="2">
    <source>
        <dbReference type="Proteomes" id="UP000094336"/>
    </source>
</evidence>
<organism evidence="1 2">
    <name type="scientific">Babjeviella inositovora NRRL Y-12698</name>
    <dbReference type="NCBI Taxonomy" id="984486"/>
    <lineage>
        <taxon>Eukaryota</taxon>
        <taxon>Fungi</taxon>
        <taxon>Dikarya</taxon>
        <taxon>Ascomycota</taxon>
        <taxon>Saccharomycotina</taxon>
        <taxon>Pichiomycetes</taxon>
        <taxon>Serinales incertae sedis</taxon>
        <taxon>Babjeviella</taxon>
    </lineage>
</organism>